<evidence type="ECO:0000313" key="3">
    <source>
        <dbReference type="Proteomes" id="UP001178461"/>
    </source>
</evidence>
<reference evidence="2" key="1">
    <citation type="submission" date="2022-12" db="EMBL/GenBank/DDBJ databases">
        <authorList>
            <person name="Alioto T."/>
            <person name="Alioto T."/>
            <person name="Gomez Garrido J."/>
        </authorList>
    </citation>
    <scope>NUCLEOTIDE SEQUENCE</scope>
</reference>
<feature type="compositionally biased region" description="Basic and acidic residues" evidence="1">
    <location>
        <begin position="46"/>
        <end position="67"/>
    </location>
</feature>
<dbReference type="Proteomes" id="UP001178461">
    <property type="component" value="Chromosome 6"/>
</dbReference>
<feature type="region of interest" description="Disordered" evidence="1">
    <location>
        <begin position="34"/>
        <end position="67"/>
    </location>
</feature>
<dbReference type="AlphaFoldDB" id="A0AA35KGM1"/>
<gene>
    <name evidence="2" type="ORF">PODLI_1B027210</name>
</gene>
<keyword evidence="3" id="KW-1185">Reference proteome</keyword>
<proteinExistence type="predicted"/>
<evidence type="ECO:0000313" key="2">
    <source>
        <dbReference type="EMBL" id="CAI5777765.1"/>
    </source>
</evidence>
<protein>
    <submittedName>
        <fullName evidence="2">Uncharacterized protein</fullName>
    </submittedName>
</protein>
<accession>A0AA35KGM1</accession>
<organism evidence="2 3">
    <name type="scientific">Podarcis lilfordi</name>
    <name type="common">Lilford's wall lizard</name>
    <dbReference type="NCBI Taxonomy" id="74358"/>
    <lineage>
        <taxon>Eukaryota</taxon>
        <taxon>Metazoa</taxon>
        <taxon>Chordata</taxon>
        <taxon>Craniata</taxon>
        <taxon>Vertebrata</taxon>
        <taxon>Euteleostomi</taxon>
        <taxon>Lepidosauria</taxon>
        <taxon>Squamata</taxon>
        <taxon>Bifurcata</taxon>
        <taxon>Unidentata</taxon>
        <taxon>Episquamata</taxon>
        <taxon>Laterata</taxon>
        <taxon>Lacertibaenia</taxon>
        <taxon>Lacertidae</taxon>
        <taxon>Podarcis</taxon>
    </lineage>
</organism>
<evidence type="ECO:0000256" key="1">
    <source>
        <dbReference type="SAM" id="MobiDB-lite"/>
    </source>
</evidence>
<name>A0AA35KGM1_9SAUR</name>
<sequence>MRASSGWTEGFLHSAVYRVRRLERTRYKTCREHRGPENMFPLSFDPGKEQLVKDRKKSGHTEQPMRK</sequence>
<dbReference type="EMBL" id="OX395131">
    <property type="protein sequence ID" value="CAI5777765.1"/>
    <property type="molecule type" value="Genomic_DNA"/>
</dbReference>